<evidence type="ECO:0000313" key="2">
    <source>
        <dbReference type="EMBL" id="MDD9208058.1"/>
    </source>
</evidence>
<dbReference type="InterPro" id="IPR002645">
    <property type="entry name" value="STAS_dom"/>
</dbReference>
<protein>
    <submittedName>
        <fullName evidence="2">STAS domain-containing protein</fullName>
    </submittedName>
</protein>
<evidence type="ECO:0000313" key="3">
    <source>
        <dbReference type="Proteomes" id="UP001165561"/>
    </source>
</evidence>
<dbReference type="EMBL" id="JARACI010001187">
    <property type="protein sequence ID" value="MDD9208058.1"/>
    <property type="molecule type" value="Genomic_DNA"/>
</dbReference>
<dbReference type="CDD" id="cd07043">
    <property type="entry name" value="STAS_anti-anti-sigma_factors"/>
    <property type="match status" value="1"/>
</dbReference>
<feature type="domain" description="STAS" evidence="1">
    <location>
        <begin position="20"/>
        <end position="99"/>
    </location>
</feature>
<name>A0ABT5U169_9MICO</name>
<sequence length="121" mass="12979">MSADGPGAAFLLVSPVSSRLVLSGEVDVSLTQELTEATGEAQRRGLPVEIDVRNVTFMDSSAMAMLARLAYQVPERLTFIQPPDVVRFLLDVTALHELVDVVEEDPGFAEHLPTQGAEASA</sequence>
<dbReference type="InterPro" id="IPR058548">
    <property type="entry name" value="MlaB-like_STAS"/>
</dbReference>
<comment type="caution">
    <text evidence="2">The sequence shown here is derived from an EMBL/GenBank/DDBJ whole genome shotgun (WGS) entry which is preliminary data.</text>
</comment>
<evidence type="ECO:0000259" key="1">
    <source>
        <dbReference type="PROSITE" id="PS50801"/>
    </source>
</evidence>
<gene>
    <name evidence="2" type="ORF">PU560_16525</name>
</gene>
<dbReference type="InterPro" id="IPR036513">
    <property type="entry name" value="STAS_dom_sf"/>
</dbReference>
<dbReference type="Pfam" id="PF13466">
    <property type="entry name" value="STAS_2"/>
    <property type="match status" value="1"/>
</dbReference>
<reference evidence="2" key="1">
    <citation type="submission" date="2023-02" db="EMBL/GenBank/DDBJ databases">
        <title>Georgenia sp.10Sc9-8, isolated from a soil sample collected from the Taklamakan desert.</title>
        <authorList>
            <person name="Liu S."/>
        </authorList>
    </citation>
    <scope>NUCLEOTIDE SEQUENCE</scope>
    <source>
        <strain evidence="2">10Sc9-8</strain>
    </source>
</reference>
<dbReference type="PROSITE" id="PS50801">
    <property type="entry name" value="STAS"/>
    <property type="match status" value="1"/>
</dbReference>
<keyword evidence="3" id="KW-1185">Reference proteome</keyword>
<proteinExistence type="predicted"/>
<dbReference type="Proteomes" id="UP001165561">
    <property type="component" value="Unassembled WGS sequence"/>
</dbReference>
<organism evidence="2 3">
    <name type="scientific">Georgenia halotolerans</name>
    <dbReference type="NCBI Taxonomy" id="3028317"/>
    <lineage>
        <taxon>Bacteria</taxon>
        <taxon>Bacillati</taxon>
        <taxon>Actinomycetota</taxon>
        <taxon>Actinomycetes</taxon>
        <taxon>Micrococcales</taxon>
        <taxon>Bogoriellaceae</taxon>
        <taxon>Georgenia</taxon>
    </lineage>
</organism>
<dbReference type="SUPFAM" id="SSF52091">
    <property type="entry name" value="SpoIIaa-like"/>
    <property type="match status" value="1"/>
</dbReference>
<dbReference type="Gene3D" id="3.30.750.24">
    <property type="entry name" value="STAS domain"/>
    <property type="match status" value="1"/>
</dbReference>
<accession>A0ABT5U169</accession>